<reference evidence="2" key="1">
    <citation type="submission" date="2006-10" db="EMBL/GenBank/DDBJ databases">
        <title>Complete sequence of Solibacter usitatus Ellin6076.</title>
        <authorList>
            <consortium name="US DOE Joint Genome Institute"/>
            <person name="Copeland A."/>
            <person name="Lucas S."/>
            <person name="Lapidus A."/>
            <person name="Barry K."/>
            <person name="Detter J.C."/>
            <person name="Glavina del Rio T."/>
            <person name="Hammon N."/>
            <person name="Israni S."/>
            <person name="Dalin E."/>
            <person name="Tice H."/>
            <person name="Pitluck S."/>
            <person name="Thompson L.S."/>
            <person name="Brettin T."/>
            <person name="Bruce D."/>
            <person name="Han C."/>
            <person name="Tapia R."/>
            <person name="Gilna P."/>
            <person name="Schmutz J."/>
            <person name="Larimer F."/>
            <person name="Land M."/>
            <person name="Hauser L."/>
            <person name="Kyrpides N."/>
            <person name="Mikhailova N."/>
            <person name="Janssen P.H."/>
            <person name="Kuske C.R."/>
            <person name="Richardson P."/>
        </authorList>
    </citation>
    <scope>NUCLEOTIDE SEQUENCE</scope>
    <source>
        <strain evidence="2">Ellin6076</strain>
    </source>
</reference>
<name>Q01XV9_SOLUE</name>
<accession>Q01XV9</accession>
<dbReference type="PANTHER" id="PTHR20883">
    <property type="entry name" value="PHYTANOYL-COA DIOXYGENASE DOMAIN CONTAINING 1"/>
    <property type="match status" value="1"/>
</dbReference>
<dbReference type="SUPFAM" id="SSF51197">
    <property type="entry name" value="Clavaminate synthase-like"/>
    <property type="match status" value="1"/>
</dbReference>
<organism evidence="2">
    <name type="scientific">Solibacter usitatus (strain Ellin6076)</name>
    <dbReference type="NCBI Taxonomy" id="234267"/>
    <lineage>
        <taxon>Bacteria</taxon>
        <taxon>Pseudomonadati</taxon>
        <taxon>Acidobacteriota</taxon>
        <taxon>Terriglobia</taxon>
        <taxon>Bryobacterales</taxon>
        <taxon>Solibacteraceae</taxon>
        <taxon>Candidatus Solibacter</taxon>
    </lineage>
</organism>
<dbReference type="InterPro" id="IPR008775">
    <property type="entry name" value="Phytyl_CoA_dOase-like"/>
</dbReference>
<evidence type="ECO:0000256" key="1">
    <source>
        <dbReference type="ARBA" id="ARBA00001954"/>
    </source>
</evidence>
<proteinExistence type="predicted"/>
<keyword evidence="2" id="KW-0223">Dioxygenase</keyword>
<protein>
    <submittedName>
        <fullName evidence="2">Phytanoyl-CoA dioxygenase</fullName>
    </submittedName>
</protein>
<dbReference type="OrthoDB" id="976214at2"/>
<dbReference type="EMBL" id="CP000473">
    <property type="protein sequence ID" value="ABJ85506.1"/>
    <property type="molecule type" value="Genomic_DNA"/>
</dbReference>
<keyword evidence="2" id="KW-0560">Oxidoreductase</keyword>
<sequence length="255" mass="28672">MLTESDRRQLDQQGYLVIPGLMPPEQLDCLRRRVDELFLEEGANAGGEFKQEPGARRLANLVNKGRVFEEVILTPRVLECMAHVLGPRFKLSSVNVRSTDPYCEADQPLHADSGAIADDSGYTVCNSVWMLDDFTSQNGATRFVAGSHLWRRLPEPGFYHAHPEQQLVLGKAGDVVVMNAHMWHGGTANRTAAPRRAMHVYYTRYDQPQQQWQKRWLSPELQARLAPEAREILALDDPLNDELSSTGSGKSGFMK</sequence>
<dbReference type="GO" id="GO:0016706">
    <property type="term" value="F:2-oxoglutarate-dependent dioxygenase activity"/>
    <property type="evidence" value="ECO:0007669"/>
    <property type="project" value="UniProtKB-ARBA"/>
</dbReference>
<dbReference type="Pfam" id="PF05721">
    <property type="entry name" value="PhyH"/>
    <property type="match status" value="1"/>
</dbReference>
<dbReference type="GO" id="GO:0005506">
    <property type="term" value="F:iron ion binding"/>
    <property type="evidence" value="ECO:0007669"/>
    <property type="project" value="UniProtKB-ARBA"/>
</dbReference>
<gene>
    <name evidence="2" type="ordered locus">Acid_4547</name>
</gene>
<evidence type="ECO:0000313" key="2">
    <source>
        <dbReference type="EMBL" id="ABJ85506.1"/>
    </source>
</evidence>
<dbReference type="HOGENOM" id="CLU_047725_3_2_0"/>
<dbReference type="eggNOG" id="COG5285">
    <property type="taxonomic scope" value="Bacteria"/>
</dbReference>
<dbReference type="AlphaFoldDB" id="Q01XV9"/>
<dbReference type="Gene3D" id="2.60.120.620">
    <property type="entry name" value="q2cbj1_9rhob like domain"/>
    <property type="match status" value="1"/>
</dbReference>
<dbReference type="KEGG" id="sus:Acid_4547"/>
<dbReference type="STRING" id="234267.Acid_4547"/>
<dbReference type="InParanoid" id="Q01XV9"/>
<comment type="cofactor">
    <cofactor evidence="1">
        <name>Fe(2+)</name>
        <dbReference type="ChEBI" id="CHEBI:29033"/>
    </cofactor>
</comment>
<dbReference type="PANTHER" id="PTHR20883:SF48">
    <property type="entry name" value="ECTOINE DIOXYGENASE"/>
    <property type="match status" value="1"/>
</dbReference>